<evidence type="ECO:0000313" key="1">
    <source>
        <dbReference type="EMBL" id="OWR42322.1"/>
    </source>
</evidence>
<protein>
    <recommendedName>
        <fullName evidence="3">Protein quiver</fullName>
    </recommendedName>
</protein>
<keyword evidence="2" id="KW-1185">Reference proteome</keyword>
<dbReference type="FunCoup" id="A0A212ELF6">
    <property type="interactions" value="4"/>
</dbReference>
<proteinExistence type="predicted"/>
<accession>A0A212ELF6</accession>
<dbReference type="InParanoid" id="A0A212ELF6"/>
<evidence type="ECO:0000313" key="2">
    <source>
        <dbReference type="Proteomes" id="UP000007151"/>
    </source>
</evidence>
<dbReference type="CDD" id="cd23590">
    <property type="entry name" value="TFP_LU_ECD_Bou"/>
    <property type="match status" value="1"/>
</dbReference>
<dbReference type="AlphaFoldDB" id="A0A212ELF6"/>
<dbReference type="KEGG" id="dpl:KGM_201039"/>
<comment type="caution">
    <text evidence="1">The sequence shown here is derived from an EMBL/GenBank/DDBJ whole genome shotgun (WGS) entry which is preliminary data.</text>
</comment>
<reference evidence="1 2" key="1">
    <citation type="journal article" date="2011" name="Cell">
        <title>The monarch butterfly genome yields insights into long-distance migration.</title>
        <authorList>
            <person name="Zhan S."/>
            <person name="Merlin C."/>
            <person name="Boore J.L."/>
            <person name="Reppert S.M."/>
        </authorList>
    </citation>
    <scope>NUCLEOTIDE SEQUENCE [LARGE SCALE GENOMIC DNA]</scope>
    <source>
        <strain evidence="1">F-2</strain>
    </source>
</reference>
<gene>
    <name evidence="1" type="ORF">KGM_201039</name>
</gene>
<dbReference type="EMBL" id="AGBW02014068">
    <property type="protein sequence ID" value="OWR42322.1"/>
    <property type="molecule type" value="Genomic_DNA"/>
</dbReference>
<dbReference type="Proteomes" id="UP000007151">
    <property type="component" value="Unassembled WGS sequence"/>
</dbReference>
<organism evidence="1 2">
    <name type="scientific">Danaus plexippus plexippus</name>
    <dbReference type="NCBI Taxonomy" id="278856"/>
    <lineage>
        <taxon>Eukaryota</taxon>
        <taxon>Metazoa</taxon>
        <taxon>Ecdysozoa</taxon>
        <taxon>Arthropoda</taxon>
        <taxon>Hexapoda</taxon>
        <taxon>Insecta</taxon>
        <taxon>Pterygota</taxon>
        <taxon>Neoptera</taxon>
        <taxon>Endopterygota</taxon>
        <taxon>Lepidoptera</taxon>
        <taxon>Glossata</taxon>
        <taxon>Ditrysia</taxon>
        <taxon>Papilionoidea</taxon>
        <taxon>Nymphalidae</taxon>
        <taxon>Danainae</taxon>
        <taxon>Danaini</taxon>
        <taxon>Danaina</taxon>
        <taxon>Danaus</taxon>
        <taxon>Danaus</taxon>
    </lineage>
</organism>
<name>A0A212ELF6_DANPL</name>
<sequence length="102" mass="11709">MECGDTLMKLDGGILEYSSCEHVYNAQYCIKRTGGIITKRYCSSLDLGNYCNYVKQPGDKMEYRTCIYTCNTDGCNQTSAIKLSHFFNILPLSLCIFKFFMY</sequence>
<dbReference type="STRING" id="278856.A0A212ELF6"/>
<evidence type="ECO:0008006" key="3">
    <source>
        <dbReference type="Google" id="ProtNLM"/>
    </source>
</evidence>